<dbReference type="EMBL" id="GGEC01006276">
    <property type="protein sequence ID" value="MBW86759.1"/>
    <property type="molecule type" value="Transcribed_RNA"/>
</dbReference>
<evidence type="ECO:0000313" key="1">
    <source>
        <dbReference type="EMBL" id="MBW86759.1"/>
    </source>
</evidence>
<proteinExistence type="predicted"/>
<organism evidence="1">
    <name type="scientific">Rhizophora mucronata</name>
    <name type="common">Asiatic mangrove</name>
    <dbReference type="NCBI Taxonomy" id="61149"/>
    <lineage>
        <taxon>Eukaryota</taxon>
        <taxon>Viridiplantae</taxon>
        <taxon>Streptophyta</taxon>
        <taxon>Embryophyta</taxon>
        <taxon>Tracheophyta</taxon>
        <taxon>Spermatophyta</taxon>
        <taxon>Magnoliopsida</taxon>
        <taxon>eudicotyledons</taxon>
        <taxon>Gunneridae</taxon>
        <taxon>Pentapetalae</taxon>
        <taxon>rosids</taxon>
        <taxon>fabids</taxon>
        <taxon>Malpighiales</taxon>
        <taxon>Rhizophoraceae</taxon>
        <taxon>Rhizophora</taxon>
    </lineage>
</organism>
<name>A0A2P2IZW2_RHIMU</name>
<accession>A0A2P2IZW2</accession>
<sequence>MVQSYPTNIRMAYLIANAYRNRK</sequence>
<reference evidence="1" key="1">
    <citation type="submission" date="2018-02" db="EMBL/GenBank/DDBJ databases">
        <title>Rhizophora mucronata_Transcriptome.</title>
        <authorList>
            <person name="Meera S.P."/>
            <person name="Sreeshan A."/>
            <person name="Augustine A."/>
        </authorList>
    </citation>
    <scope>NUCLEOTIDE SEQUENCE</scope>
    <source>
        <tissue evidence="1">Leaf</tissue>
    </source>
</reference>
<dbReference type="AlphaFoldDB" id="A0A2P2IZW2"/>
<protein>
    <submittedName>
        <fullName evidence="1">Uncharacterized protein</fullName>
    </submittedName>
</protein>